<dbReference type="PANTHER" id="PTHR21446:SF6">
    <property type="entry name" value="MITOCHONDRIAL ANTIVIRAL-SIGNALING PROTEIN"/>
    <property type="match status" value="1"/>
</dbReference>
<organism evidence="1 2">
    <name type="scientific">Tegillarca granosa</name>
    <name type="common">Malaysian cockle</name>
    <name type="synonym">Anadara granosa</name>
    <dbReference type="NCBI Taxonomy" id="220873"/>
    <lineage>
        <taxon>Eukaryota</taxon>
        <taxon>Metazoa</taxon>
        <taxon>Spiralia</taxon>
        <taxon>Lophotrochozoa</taxon>
        <taxon>Mollusca</taxon>
        <taxon>Bivalvia</taxon>
        <taxon>Autobranchia</taxon>
        <taxon>Pteriomorphia</taxon>
        <taxon>Arcoida</taxon>
        <taxon>Arcoidea</taxon>
        <taxon>Arcidae</taxon>
        <taxon>Tegillarca</taxon>
    </lineage>
</organism>
<comment type="caution">
    <text evidence="1">The sequence shown here is derived from an EMBL/GenBank/DDBJ whole genome shotgun (WGS) entry which is preliminary data.</text>
</comment>
<name>A0ABQ9E4B5_TEGGR</name>
<dbReference type="InterPro" id="IPR052787">
    <property type="entry name" value="MAVS"/>
</dbReference>
<dbReference type="Proteomes" id="UP001217089">
    <property type="component" value="Unassembled WGS sequence"/>
</dbReference>
<proteinExistence type="predicted"/>
<evidence type="ECO:0000313" key="1">
    <source>
        <dbReference type="EMBL" id="KAJ8298153.1"/>
    </source>
</evidence>
<protein>
    <submittedName>
        <fullName evidence="1">Uncharacterized protein</fullName>
    </submittedName>
</protein>
<keyword evidence="2" id="KW-1185">Reference proteome</keyword>
<dbReference type="PANTHER" id="PTHR21446">
    <property type="entry name" value="DUF3504 DOMAIN-CONTAINING PROTEIN"/>
    <property type="match status" value="1"/>
</dbReference>
<sequence length="355" mass="40822">MFIFYFLSCFTNSNQSLSSQRGKWYRQWYVCYYRYHVIVSKYRLVVQIPISGTDTAKEAINSQKATDSSLRTFMSYLEEKGIDDKQFETIIWPKSQLDEVLSKFYLEARQENGQLYKKSSLFSIRHGINLHLSQFQIDIIKDSEFKESNTTFCANVKELKRQGQGEVNHYPPKEKEDLLKLYNYFDLDNNIKLQNDNTDTDVNQVTFEALSNSQEDKLLLEFADNSDGSDDIFKVILLLGNTENIQPHSSVNPSQKPAVNKMQNVISSVCTYQNQQTLPYPVIPIILHTEFWTSKVLEMQYICGGVGSTSDKLVQTVGCFTCIVKIQGSNPDMNKTYGSCPNCPLSPILYVGWEY</sequence>
<accession>A0ABQ9E4B5</accession>
<dbReference type="EMBL" id="JARBDR010000923">
    <property type="protein sequence ID" value="KAJ8298153.1"/>
    <property type="molecule type" value="Genomic_DNA"/>
</dbReference>
<gene>
    <name evidence="1" type="ORF">KUTeg_024684</name>
</gene>
<reference evidence="1 2" key="1">
    <citation type="submission" date="2022-12" db="EMBL/GenBank/DDBJ databases">
        <title>Chromosome-level genome of Tegillarca granosa.</title>
        <authorList>
            <person name="Kim J."/>
        </authorList>
    </citation>
    <scope>NUCLEOTIDE SEQUENCE [LARGE SCALE GENOMIC DNA]</scope>
    <source>
        <strain evidence="1">Teg-2019</strain>
        <tissue evidence="1">Adductor muscle</tissue>
    </source>
</reference>
<evidence type="ECO:0000313" key="2">
    <source>
        <dbReference type="Proteomes" id="UP001217089"/>
    </source>
</evidence>